<gene>
    <name evidence="3" type="ORF">D0Y53_09855</name>
</gene>
<organism evidence="3 4">
    <name type="scientific">Cognatiluteimonas weifangensis</name>
    <dbReference type="NCBI Taxonomy" id="2303539"/>
    <lineage>
        <taxon>Bacteria</taxon>
        <taxon>Pseudomonadati</taxon>
        <taxon>Pseudomonadota</taxon>
        <taxon>Gammaproteobacteria</taxon>
        <taxon>Lysobacterales</taxon>
        <taxon>Lysobacteraceae</taxon>
        <taxon>Cognatiluteimonas</taxon>
    </lineage>
</organism>
<reference evidence="3 4" key="1">
    <citation type="submission" date="2018-08" db="EMBL/GenBank/DDBJ databases">
        <title>Lysobacter weifangensis sp. nov., a new member of the family 'Xanthomonadaceae', isolated from soil in a farmland.</title>
        <authorList>
            <person name="Zhao H."/>
        </authorList>
    </citation>
    <scope>NUCLEOTIDE SEQUENCE [LARGE SCALE GENOMIC DNA]</scope>
    <source>
        <strain evidence="3 4">WF-2</strain>
    </source>
</reference>
<dbReference type="SUPFAM" id="SSF52768">
    <property type="entry name" value="Arginase/deacetylase"/>
    <property type="match status" value="1"/>
</dbReference>
<dbReference type="InterPro" id="IPR023801">
    <property type="entry name" value="His_deacetylse_dom"/>
</dbReference>
<comment type="similarity">
    <text evidence="1">Belongs to the histone deacetylase family.</text>
</comment>
<protein>
    <submittedName>
        <fullName evidence="3">Histone deacetylase family protein</fullName>
    </submittedName>
</protein>
<dbReference type="Pfam" id="PF00850">
    <property type="entry name" value="Hist_deacetyl"/>
    <property type="match status" value="1"/>
</dbReference>
<dbReference type="InterPro" id="IPR023696">
    <property type="entry name" value="Ureohydrolase_dom_sf"/>
</dbReference>
<dbReference type="PANTHER" id="PTHR10625">
    <property type="entry name" value="HISTONE DEACETYLASE HDAC1-RELATED"/>
    <property type="match status" value="1"/>
</dbReference>
<dbReference type="EMBL" id="QVPD01000010">
    <property type="protein sequence ID" value="RFP59805.1"/>
    <property type="molecule type" value="Genomic_DNA"/>
</dbReference>
<dbReference type="AlphaFoldDB" id="A0A372DJP9"/>
<dbReference type="GO" id="GO:0040029">
    <property type="term" value="P:epigenetic regulation of gene expression"/>
    <property type="evidence" value="ECO:0007669"/>
    <property type="project" value="TreeGrafter"/>
</dbReference>
<proteinExistence type="inferred from homology"/>
<evidence type="ECO:0000313" key="3">
    <source>
        <dbReference type="EMBL" id="RFP59805.1"/>
    </source>
</evidence>
<dbReference type="InterPro" id="IPR037138">
    <property type="entry name" value="His_deacetylse_dom_sf"/>
</dbReference>
<dbReference type="PANTHER" id="PTHR10625:SF10">
    <property type="entry name" value="HISTONE DEACETYLASE HDAC1"/>
    <property type="match status" value="1"/>
</dbReference>
<comment type="caution">
    <text evidence="3">The sequence shown here is derived from an EMBL/GenBank/DDBJ whole genome shotgun (WGS) entry which is preliminary data.</text>
</comment>
<evidence type="ECO:0000259" key="2">
    <source>
        <dbReference type="Pfam" id="PF00850"/>
    </source>
</evidence>
<accession>A0A372DJP9</accession>
<dbReference type="OrthoDB" id="9808367at2"/>
<dbReference type="GO" id="GO:0004407">
    <property type="term" value="F:histone deacetylase activity"/>
    <property type="evidence" value="ECO:0007669"/>
    <property type="project" value="TreeGrafter"/>
</dbReference>
<dbReference type="Gene3D" id="3.40.800.20">
    <property type="entry name" value="Histone deacetylase domain"/>
    <property type="match status" value="1"/>
</dbReference>
<evidence type="ECO:0000313" key="4">
    <source>
        <dbReference type="Proteomes" id="UP000262917"/>
    </source>
</evidence>
<dbReference type="PRINTS" id="PR01270">
    <property type="entry name" value="HDASUPER"/>
</dbReference>
<evidence type="ECO:0000256" key="1">
    <source>
        <dbReference type="ARBA" id="ARBA00005947"/>
    </source>
</evidence>
<sequence length="312" mass="32974">MTLAVYTHAACLGHDPGPAHVERPERLSVVTQALRDAFGDALHWRQAPRASRGALLRVHAPSLLHTVLETRPTQRLALDPDTLLSPGSAEAALRAAGAAVAAVDGVLGGDDRRAFCAVRPPGHHASADTAMGFCLFNNVAVAAAHALDRHGLARVAIADFDVHHGNGTQAIFEREPRVQYLSSHQRPLYPDSGGGDERGVGNLVNAPLPPGAGGAEFRTAWRERLLPALEAFAPQLLLLSAGFDAHWRDPLAQLRLHADDFAWLTRALAAVAARHAHGRIVSVLEGGYDLDALRACAVAHVGALLAAPATTD</sequence>
<keyword evidence="4" id="KW-1185">Reference proteome</keyword>
<dbReference type="InterPro" id="IPR000286">
    <property type="entry name" value="HDACs"/>
</dbReference>
<dbReference type="Proteomes" id="UP000262917">
    <property type="component" value="Unassembled WGS sequence"/>
</dbReference>
<dbReference type="CDD" id="cd11599">
    <property type="entry name" value="HDAC_classII_2"/>
    <property type="match status" value="1"/>
</dbReference>
<feature type="domain" description="Histone deacetylase" evidence="2">
    <location>
        <begin position="20"/>
        <end position="303"/>
    </location>
</feature>
<name>A0A372DJP9_9GAMM</name>
<dbReference type="RefSeq" id="WP_117203054.1">
    <property type="nucleotide sequence ID" value="NZ_JBHTBK010000030.1"/>
</dbReference>